<dbReference type="OrthoDB" id="5282002at2759"/>
<keyword evidence="3" id="KW-0862">Zinc</keyword>
<feature type="domain" description="MYND-type" evidence="5">
    <location>
        <begin position="33"/>
        <end position="79"/>
    </location>
</feature>
<dbReference type="Pfam" id="PF14737">
    <property type="entry name" value="DUF4470"/>
    <property type="match status" value="1"/>
</dbReference>
<sequence>MRRERKSVDLSLSLESYMTYALGTGPGGRTLSHLICSNDRAQNGRCQNVAQMACAQCGLVKYCSGHCQRQHWAKHRSDCESKLNQCTWQPNWVLEGRQPSFHCEGIAIQACDMKPNPSGLWGRIPGYDILRPSLNEGLAVSVYQNFKLCFAGANDIRNLMQTVNSLPNGYQGQCDILINDPDAVSANQSLVILYILLTDGPSIDEVAELALHLMYSSRLTEAGSAYVRRCVHMIYGDSARQSDMTFQRCFPTRGRGKLFSAQPSMAIKRPLEAFLSRYELPKAMRRMRDVLLDPSRVDDRHKILANLEPAHRLAHVYYWKTGVLAPFSLDLRPFTHPNRLAFSPLGSWLGKTDDISPLQSWNVSQAQATGLRHGVDSSGDIFGCLFFHIKQELREFIIRMKNFHVNIHHTQYDSRLLSKGISVGVLPSFVNASFDRIDLGGMADSGGSTGGGRATSLEDCLRDWVPLINRENPRSCLMMSFSKWSNEREAMKRDPLSSPEKVLEMLKRRCRNIPSLGPRLKKLLEQGMHSPSMIRLTQSLDAFIDTGPAFQEFLNSHDALGLGEGLGIRQRRRNRIHPKRFGVSMDAPPGQALPNLSKEEYYSLFTVGRADLLTRFVEFEPI</sequence>
<gene>
    <name evidence="6" type="ORF">FA15DRAFT_670717</name>
</gene>
<organism evidence="6 7">
    <name type="scientific">Coprinopsis marcescibilis</name>
    <name type="common">Agaric fungus</name>
    <name type="synonym">Psathyrella marcescibilis</name>
    <dbReference type="NCBI Taxonomy" id="230819"/>
    <lineage>
        <taxon>Eukaryota</taxon>
        <taxon>Fungi</taxon>
        <taxon>Dikarya</taxon>
        <taxon>Basidiomycota</taxon>
        <taxon>Agaricomycotina</taxon>
        <taxon>Agaricomycetes</taxon>
        <taxon>Agaricomycetidae</taxon>
        <taxon>Agaricales</taxon>
        <taxon>Agaricineae</taxon>
        <taxon>Psathyrellaceae</taxon>
        <taxon>Coprinopsis</taxon>
    </lineage>
</organism>
<dbReference type="STRING" id="230819.A0A5C3KRI0"/>
<dbReference type="Pfam" id="PF01753">
    <property type="entry name" value="zf-MYND"/>
    <property type="match status" value="1"/>
</dbReference>
<dbReference type="EMBL" id="ML210223">
    <property type="protein sequence ID" value="TFK23219.1"/>
    <property type="molecule type" value="Genomic_DNA"/>
</dbReference>
<dbReference type="Proteomes" id="UP000307440">
    <property type="component" value="Unassembled WGS sequence"/>
</dbReference>
<reference evidence="6 7" key="1">
    <citation type="journal article" date="2019" name="Nat. Ecol. Evol.">
        <title>Megaphylogeny resolves global patterns of mushroom evolution.</title>
        <authorList>
            <person name="Varga T."/>
            <person name="Krizsan K."/>
            <person name="Foldi C."/>
            <person name="Dima B."/>
            <person name="Sanchez-Garcia M."/>
            <person name="Sanchez-Ramirez S."/>
            <person name="Szollosi G.J."/>
            <person name="Szarkandi J.G."/>
            <person name="Papp V."/>
            <person name="Albert L."/>
            <person name="Andreopoulos W."/>
            <person name="Angelini C."/>
            <person name="Antonin V."/>
            <person name="Barry K.W."/>
            <person name="Bougher N.L."/>
            <person name="Buchanan P."/>
            <person name="Buyck B."/>
            <person name="Bense V."/>
            <person name="Catcheside P."/>
            <person name="Chovatia M."/>
            <person name="Cooper J."/>
            <person name="Damon W."/>
            <person name="Desjardin D."/>
            <person name="Finy P."/>
            <person name="Geml J."/>
            <person name="Haridas S."/>
            <person name="Hughes K."/>
            <person name="Justo A."/>
            <person name="Karasinski D."/>
            <person name="Kautmanova I."/>
            <person name="Kiss B."/>
            <person name="Kocsube S."/>
            <person name="Kotiranta H."/>
            <person name="LaButti K.M."/>
            <person name="Lechner B.E."/>
            <person name="Liimatainen K."/>
            <person name="Lipzen A."/>
            <person name="Lukacs Z."/>
            <person name="Mihaltcheva S."/>
            <person name="Morgado L.N."/>
            <person name="Niskanen T."/>
            <person name="Noordeloos M.E."/>
            <person name="Ohm R.A."/>
            <person name="Ortiz-Santana B."/>
            <person name="Ovrebo C."/>
            <person name="Racz N."/>
            <person name="Riley R."/>
            <person name="Savchenko A."/>
            <person name="Shiryaev A."/>
            <person name="Soop K."/>
            <person name="Spirin V."/>
            <person name="Szebenyi C."/>
            <person name="Tomsovsky M."/>
            <person name="Tulloss R.E."/>
            <person name="Uehling J."/>
            <person name="Grigoriev I.V."/>
            <person name="Vagvolgyi C."/>
            <person name="Papp T."/>
            <person name="Martin F.M."/>
            <person name="Miettinen O."/>
            <person name="Hibbett D.S."/>
            <person name="Nagy L.G."/>
        </authorList>
    </citation>
    <scope>NUCLEOTIDE SEQUENCE [LARGE SCALE GENOMIC DNA]</scope>
    <source>
        <strain evidence="6 7">CBS 121175</strain>
    </source>
</reference>
<dbReference type="InterPro" id="IPR002893">
    <property type="entry name" value="Znf_MYND"/>
</dbReference>
<evidence type="ECO:0000256" key="2">
    <source>
        <dbReference type="ARBA" id="ARBA00022771"/>
    </source>
</evidence>
<evidence type="ECO:0000256" key="4">
    <source>
        <dbReference type="PROSITE-ProRule" id="PRU00134"/>
    </source>
</evidence>
<dbReference type="GO" id="GO:0008270">
    <property type="term" value="F:zinc ion binding"/>
    <property type="evidence" value="ECO:0007669"/>
    <property type="project" value="UniProtKB-KW"/>
</dbReference>
<evidence type="ECO:0000313" key="6">
    <source>
        <dbReference type="EMBL" id="TFK23219.1"/>
    </source>
</evidence>
<evidence type="ECO:0000256" key="1">
    <source>
        <dbReference type="ARBA" id="ARBA00022723"/>
    </source>
</evidence>
<dbReference type="Gene3D" id="6.10.140.2220">
    <property type="match status" value="1"/>
</dbReference>
<name>A0A5C3KRI0_COPMA</name>
<keyword evidence="7" id="KW-1185">Reference proteome</keyword>
<dbReference type="SUPFAM" id="SSF144232">
    <property type="entry name" value="HIT/MYND zinc finger-like"/>
    <property type="match status" value="1"/>
</dbReference>
<keyword evidence="2 4" id="KW-0863">Zinc-finger</keyword>
<accession>A0A5C3KRI0</accession>
<dbReference type="InterPro" id="IPR027974">
    <property type="entry name" value="DUF4470"/>
</dbReference>
<evidence type="ECO:0000259" key="5">
    <source>
        <dbReference type="PROSITE" id="PS50865"/>
    </source>
</evidence>
<protein>
    <recommendedName>
        <fullName evidence="5">MYND-type domain-containing protein</fullName>
    </recommendedName>
</protein>
<evidence type="ECO:0000256" key="3">
    <source>
        <dbReference type="ARBA" id="ARBA00022833"/>
    </source>
</evidence>
<proteinExistence type="predicted"/>
<evidence type="ECO:0000313" key="7">
    <source>
        <dbReference type="Proteomes" id="UP000307440"/>
    </source>
</evidence>
<dbReference type="PROSITE" id="PS50865">
    <property type="entry name" value="ZF_MYND_2"/>
    <property type="match status" value="1"/>
</dbReference>
<dbReference type="AlphaFoldDB" id="A0A5C3KRI0"/>
<keyword evidence="1" id="KW-0479">Metal-binding</keyword>
<dbReference type="PROSITE" id="PS01360">
    <property type="entry name" value="ZF_MYND_1"/>
    <property type="match status" value="1"/>
</dbReference>